<dbReference type="EC" id="2.5.1.17" evidence="3 14"/>
<reference evidence="16" key="1">
    <citation type="submission" date="2022-08" db="EMBL/GenBank/DDBJ databases">
        <title>Alicyclobacillus dauci DSM2870, complete genome.</title>
        <authorList>
            <person name="Wang Q."/>
            <person name="Cai R."/>
            <person name="Wang Z."/>
        </authorList>
    </citation>
    <scope>NUCLEOTIDE SEQUENCE</scope>
    <source>
        <strain evidence="16">DSM 28700</strain>
    </source>
</reference>
<feature type="domain" description="Cobalamin adenosyltransferase-like" evidence="15">
    <location>
        <begin position="3"/>
        <end position="167"/>
    </location>
</feature>
<dbReference type="NCBIfam" id="TIGR00636">
    <property type="entry name" value="PduO_Nterm"/>
    <property type="match status" value="1"/>
</dbReference>
<evidence type="ECO:0000256" key="2">
    <source>
        <dbReference type="ARBA" id="ARBA00007487"/>
    </source>
</evidence>
<dbReference type="InterPro" id="IPR016030">
    <property type="entry name" value="CblAdoTrfase-like"/>
</dbReference>
<dbReference type="RefSeq" id="WP_268046297.1">
    <property type="nucleotide sequence ID" value="NZ_CP104064.1"/>
</dbReference>
<dbReference type="SUPFAM" id="SSF89028">
    <property type="entry name" value="Cobalamin adenosyltransferase-like"/>
    <property type="match status" value="1"/>
</dbReference>
<keyword evidence="6 14" id="KW-0808">Transferase</keyword>
<keyword evidence="7 14" id="KW-0547">Nucleotide-binding</keyword>
<sequence length="188" mass="20872">MRIYTRGGDQGKTTLIGGERRLKSDLRVEAYGTVDEAGAFLGFAASQLPAGADRDIQDVIAEIAQTLWDVGADLAAPESANFEYRTADESVTALEPLIDRYQAEADKLDKFVLRQGHPAAAALHVACTVVRRAERNVVRLREVEPVHEPALRYLNRLSDLLFVLARSVNVRYQRAEIDYENSPSVFRG</sequence>
<comment type="catalytic activity">
    <reaction evidence="12 14">
        <text>2 cob(II)yrinate a,c diamide + reduced [electron-transfer flavoprotein] + 2 ATP = 2 adenosylcob(III)yrinate a,c-diamide + 2 triphosphate + oxidized [electron-transfer flavoprotein] + 3 H(+)</text>
        <dbReference type="Rhea" id="RHEA:11528"/>
        <dbReference type="Rhea" id="RHEA-COMP:10685"/>
        <dbReference type="Rhea" id="RHEA-COMP:10686"/>
        <dbReference type="ChEBI" id="CHEBI:15378"/>
        <dbReference type="ChEBI" id="CHEBI:18036"/>
        <dbReference type="ChEBI" id="CHEBI:30616"/>
        <dbReference type="ChEBI" id="CHEBI:57692"/>
        <dbReference type="ChEBI" id="CHEBI:58307"/>
        <dbReference type="ChEBI" id="CHEBI:58503"/>
        <dbReference type="ChEBI" id="CHEBI:58537"/>
        <dbReference type="EC" id="2.5.1.17"/>
    </reaction>
</comment>
<evidence type="ECO:0000256" key="3">
    <source>
        <dbReference type="ARBA" id="ARBA00012454"/>
    </source>
</evidence>
<comment type="pathway">
    <text evidence="1 14">Cofactor biosynthesis; adenosylcobalamin biosynthesis; adenosylcobalamin from cob(II)yrinate a,c-diamide: step 2/7.</text>
</comment>
<evidence type="ECO:0000256" key="12">
    <source>
        <dbReference type="ARBA" id="ARBA00048555"/>
    </source>
</evidence>
<dbReference type="GO" id="GO:0008817">
    <property type="term" value="F:corrinoid adenosyltransferase activity"/>
    <property type="evidence" value="ECO:0007669"/>
    <property type="project" value="UniProtKB-EC"/>
</dbReference>
<evidence type="ECO:0000313" key="17">
    <source>
        <dbReference type="Proteomes" id="UP001164803"/>
    </source>
</evidence>
<dbReference type="Proteomes" id="UP001164803">
    <property type="component" value="Chromosome"/>
</dbReference>
<dbReference type="Pfam" id="PF01923">
    <property type="entry name" value="Cob_adeno_trans"/>
    <property type="match status" value="1"/>
</dbReference>
<evidence type="ECO:0000256" key="1">
    <source>
        <dbReference type="ARBA" id="ARBA00005121"/>
    </source>
</evidence>
<protein>
    <recommendedName>
        <fullName evidence="4 14">Corrinoid adenosyltransferase</fullName>
        <ecNumber evidence="3 14">2.5.1.17</ecNumber>
    </recommendedName>
    <alternativeName>
        <fullName evidence="9 14">Cob(II)alamin adenosyltransferase</fullName>
    </alternativeName>
    <alternativeName>
        <fullName evidence="11 14">Cob(II)yrinic acid a,c-diamide adenosyltransferase</fullName>
    </alternativeName>
    <alternativeName>
        <fullName evidence="10 14">Cobinamide/cobalamin adenosyltransferase</fullName>
    </alternativeName>
</protein>
<keyword evidence="17" id="KW-1185">Reference proteome</keyword>
<evidence type="ECO:0000313" key="16">
    <source>
        <dbReference type="EMBL" id="WAH38710.1"/>
    </source>
</evidence>
<comment type="catalytic activity">
    <reaction evidence="13 14">
        <text>2 cob(II)alamin + reduced [electron-transfer flavoprotein] + 2 ATP = 2 adenosylcob(III)alamin + 2 triphosphate + oxidized [electron-transfer flavoprotein] + 3 H(+)</text>
        <dbReference type="Rhea" id="RHEA:28671"/>
        <dbReference type="Rhea" id="RHEA-COMP:10685"/>
        <dbReference type="Rhea" id="RHEA-COMP:10686"/>
        <dbReference type="ChEBI" id="CHEBI:15378"/>
        <dbReference type="ChEBI" id="CHEBI:16304"/>
        <dbReference type="ChEBI" id="CHEBI:18036"/>
        <dbReference type="ChEBI" id="CHEBI:18408"/>
        <dbReference type="ChEBI" id="CHEBI:30616"/>
        <dbReference type="ChEBI" id="CHEBI:57692"/>
        <dbReference type="ChEBI" id="CHEBI:58307"/>
        <dbReference type="EC" id="2.5.1.17"/>
    </reaction>
</comment>
<organism evidence="16 17">
    <name type="scientific">Alicyclobacillus dauci</name>
    <dbReference type="NCBI Taxonomy" id="1475485"/>
    <lineage>
        <taxon>Bacteria</taxon>
        <taxon>Bacillati</taxon>
        <taxon>Bacillota</taxon>
        <taxon>Bacilli</taxon>
        <taxon>Bacillales</taxon>
        <taxon>Alicyclobacillaceae</taxon>
        <taxon>Alicyclobacillus</taxon>
    </lineage>
</organism>
<accession>A0ABY6Z7I5</accession>
<dbReference type="InterPro" id="IPR036451">
    <property type="entry name" value="CblAdoTrfase-like_sf"/>
</dbReference>
<dbReference type="PANTHER" id="PTHR12213">
    <property type="entry name" value="CORRINOID ADENOSYLTRANSFERASE"/>
    <property type="match status" value="1"/>
</dbReference>
<keyword evidence="5 14" id="KW-0169">Cobalamin biosynthesis</keyword>
<evidence type="ECO:0000256" key="11">
    <source>
        <dbReference type="ARBA" id="ARBA00033354"/>
    </source>
</evidence>
<dbReference type="PANTHER" id="PTHR12213:SF0">
    <property type="entry name" value="CORRINOID ADENOSYLTRANSFERASE MMAB"/>
    <property type="match status" value="1"/>
</dbReference>
<evidence type="ECO:0000256" key="6">
    <source>
        <dbReference type="ARBA" id="ARBA00022679"/>
    </source>
</evidence>
<evidence type="ECO:0000256" key="10">
    <source>
        <dbReference type="ARBA" id="ARBA00033334"/>
    </source>
</evidence>
<evidence type="ECO:0000256" key="14">
    <source>
        <dbReference type="RuleBase" id="RU366026"/>
    </source>
</evidence>
<evidence type="ECO:0000256" key="9">
    <source>
        <dbReference type="ARBA" id="ARBA00031529"/>
    </source>
</evidence>
<dbReference type="InterPro" id="IPR029499">
    <property type="entry name" value="PduO-typ"/>
</dbReference>
<comment type="similarity">
    <text evidence="2 14">Belongs to the Cob(I)alamin adenosyltransferase family.</text>
</comment>
<evidence type="ECO:0000256" key="4">
    <source>
        <dbReference type="ARBA" id="ARBA00020963"/>
    </source>
</evidence>
<evidence type="ECO:0000256" key="8">
    <source>
        <dbReference type="ARBA" id="ARBA00022840"/>
    </source>
</evidence>
<evidence type="ECO:0000259" key="15">
    <source>
        <dbReference type="Pfam" id="PF01923"/>
    </source>
</evidence>
<dbReference type="EMBL" id="CP104064">
    <property type="protein sequence ID" value="WAH38710.1"/>
    <property type="molecule type" value="Genomic_DNA"/>
</dbReference>
<evidence type="ECO:0000256" key="13">
    <source>
        <dbReference type="ARBA" id="ARBA00048692"/>
    </source>
</evidence>
<gene>
    <name evidence="16" type="ORF">NZD86_09635</name>
</gene>
<name>A0ABY6Z7I5_9BACL</name>
<evidence type="ECO:0000256" key="7">
    <source>
        <dbReference type="ARBA" id="ARBA00022741"/>
    </source>
</evidence>
<dbReference type="Gene3D" id="1.20.1200.10">
    <property type="entry name" value="Cobalamin adenosyltransferase-like"/>
    <property type="match status" value="1"/>
</dbReference>
<proteinExistence type="inferred from homology"/>
<evidence type="ECO:0000256" key="5">
    <source>
        <dbReference type="ARBA" id="ARBA00022573"/>
    </source>
</evidence>
<keyword evidence="8 14" id="KW-0067">ATP-binding</keyword>